<evidence type="ECO:0000313" key="2">
    <source>
        <dbReference type="EMBL" id="KKS04418.1"/>
    </source>
</evidence>
<keyword evidence="1" id="KW-1133">Transmembrane helix</keyword>
<evidence type="ECO:0000313" key="3">
    <source>
        <dbReference type="Proteomes" id="UP000034493"/>
    </source>
</evidence>
<keyword evidence="1" id="KW-0812">Transmembrane</keyword>
<feature type="transmembrane region" description="Helical" evidence="1">
    <location>
        <begin position="117"/>
        <end position="134"/>
    </location>
</feature>
<gene>
    <name evidence="2" type="ORF">UU56_C0006G0022</name>
</gene>
<feature type="transmembrane region" description="Helical" evidence="1">
    <location>
        <begin position="203"/>
        <end position="222"/>
    </location>
</feature>
<sequence length="517" mass="60009">MSKVRLFFIKFWPILILLIATFILRIIRIEELFYFTYDESIPAFVARRLILWKHLPLIGGVTPFNFHLAPYFYWFYAAILFFGKLNPIVWGYASAAIALITTFLMFVVGKVFGSKKIAATAAIFWTFSYLANVYDRHLWALYWAPLVSLLVLYCLYKIIKGHEKFVYFLGATIALSIHADPSNLVFLVLAVFVWIIYKLPIKKSTFLALGLILFSFLPLVVFDLRHNFANTRPVVEFWKQGRNTPGFEIQKFIDNSLVFPQALTRLIYTFGDNEISKQYSYCRTFVQEKYQALPPILVFLSLIVLIGFVVWAYRKNQRNVGWRLVALLLILYFIGIQLYGTIFRADIFEHYITGIFAVFLLIFAKIVSLLPRNLWLLALALFVTFNLHKLLTAQNSMGLKVKKDAIQFTMQEVGDKDFSLDSLSTCWKYSGYRYLFAVFGREPVKSYVDPNFAYLYGTTQVAEKHPSTVVAFVIHDFSSEIKDFYRRYALLKSHEVKSALFGNIEVIIMDNSTAWFD</sequence>
<protein>
    <recommendedName>
        <fullName evidence="4">Glycosyltransferase RgtA/B/C/D-like domain-containing protein</fullName>
    </recommendedName>
</protein>
<feature type="transmembrane region" description="Helical" evidence="1">
    <location>
        <begin position="166"/>
        <end position="197"/>
    </location>
</feature>
<evidence type="ECO:0000256" key="1">
    <source>
        <dbReference type="SAM" id="Phobius"/>
    </source>
</evidence>
<dbReference type="Proteomes" id="UP000034493">
    <property type="component" value="Unassembled WGS sequence"/>
</dbReference>
<comment type="caution">
    <text evidence="2">The sequence shown here is derived from an EMBL/GenBank/DDBJ whole genome shotgun (WGS) entry which is preliminary data.</text>
</comment>
<accession>A0A0G0YVC7</accession>
<feature type="transmembrane region" description="Helical" evidence="1">
    <location>
        <begin position="6"/>
        <end position="27"/>
    </location>
</feature>
<dbReference type="AlphaFoldDB" id="A0A0G0YVC7"/>
<organism evidence="2 3">
    <name type="scientific">Candidatus Curtissbacteria bacterium GW2011_GWA2_41_24</name>
    <dbReference type="NCBI Taxonomy" id="1618411"/>
    <lineage>
        <taxon>Bacteria</taxon>
        <taxon>Candidatus Curtissiibacteriota</taxon>
    </lineage>
</organism>
<feature type="transmembrane region" description="Helical" evidence="1">
    <location>
        <begin position="57"/>
        <end position="82"/>
    </location>
</feature>
<feature type="transmembrane region" description="Helical" evidence="1">
    <location>
        <begin position="351"/>
        <end position="368"/>
    </location>
</feature>
<evidence type="ECO:0008006" key="4">
    <source>
        <dbReference type="Google" id="ProtNLM"/>
    </source>
</evidence>
<feature type="transmembrane region" description="Helical" evidence="1">
    <location>
        <begin position="88"/>
        <end position="108"/>
    </location>
</feature>
<feature type="transmembrane region" description="Helical" evidence="1">
    <location>
        <begin position="374"/>
        <end position="393"/>
    </location>
</feature>
<feature type="transmembrane region" description="Helical" evidence="1">
    <location>
        <begin position="293"/>
        <end position="314"/>
    </location>
</feature>
<keyword evidence="1" id="KW-0472">Membrane</keyword>
<feature type="transmembrane region" description="Helical" evidence="1">
    <location>
        <begin position="140"/>
        <end position="159"/>
    </location>
</feature>
<proteinExistence type="predicted"/>
<feature type="transmembrane region" description="Helical" evidence="1">
    <location>
        <begin position="320"/>
        <end position="339"/>
    </location>
</feature>
<reference evidence="2 3" key="1">
    <citation type="journal article" date="2015" name="Nature">
        <title>rRNA introns, odd ribosomes, and small enigmatic genomes across a large radiation of phyla.</title>
        <authorList>
            <person name="Brown C.T."/>
            <person name="Hug L.A."/>
            <person name="Thomas B.C."/>
            <person name="Sharon I."/>
            <person name="Castelle C.J."/>
            <person name="Singh A."/>
            <person name="Wilkins M.J."/>
            <person name="Williams K.H."/>
            <person name="Banfield J.F."/>
        </authorList>
    </citation>
    <scope>NUCLEOTIDE SEQUENCE [LARGE SCALE GENOMIC DNA]</scope>
</reference>
<name>A0A0G0YVC7_9BACT</name>
<dbReference type="EMBL" id="LCBC01000006">
    <property type="protein sequence ID" value="KKS04418.1"/>
    <property type="molecule type" value="Genomic_DNA"/>
</dbReference>